<evidence type="ECO:0000313" key="1">
    <source>
        <dbReference type="EMBL" id="NYE81634.1"/>
    </source>
</evidence>
<name>A0A7Y9ISM7_9BURK</name>
<dbReference type="InterPro" id="IPR011008">
    <property type="entry name" value="Dimeric_a/b-barrel"/>
</dbReference>
<accession>A0A7Y9ISM7</accession>
<keyword evidence="2" id="KW-1185">Reference proteome</keyword>
<dbReference type="AlphaFoldDB" id="A0A7Y9ISM7"/>
<evidence type="ECO:0008006" key="3">
    <source>
        <dbReference type="Google" id="ProtNLM"/>
    </source>
</evidence>
<dbReference type="RefSeq" id="WP_179583781.1">
    <property type="nucleotide sequence ID" value="NZ_JACBYR010000001.1"/>
</dbReference>
<evidence type="ECO:0000313" key="2">
    <source>
        <dbReference type="Proteomes" id="UP000542125"/>
    </source>
</evidence>
<protein>
    <recommendedName>
        <fullName evidence="3">Ethyl tert-butyl ether degradation protein EthD</fullName>
    </recommendedName>
</protein>
<proteinExistence type="predicted"/>
<comment type="caution">
    <text evidence="1">The sequence shown here is derived from an EMBL/GenBank/DDBJ whole genome shotgun (WGS) entry which is preliminary data.</text>
</comment>
<dbReference type="Gene3D" id="3.30.70.100">
    <property type="match status" value="1"/>
</dbReference>
<reference evidence="1 2" key="1">
    <citation type="submission" date="2020-07" db="EMBL/GenBank/DDBJ databases">
        <title>Genomic Encyclopedia of Type Strains, Phase IV (KMG-V): Genome sequencing to study the core and pangenomes of soil and plant-associated prokaryotes.</title>
        <authorList>
            <person name="Whitman W."/>
        </authorList>
    </citation>
    <scope>NUCLEOTIDE SEQUENCE [LARGE SCALE GENOMIC DNA]</scope>
    <source>
        <strain evidence="1 2">SAS40</strain>
    </source>
</reference>
<gene>
    <name evidence="1" type="ORF">FHW18_000905</name>
</gene>
<organism evidence="1 2">
    <name type="scientific">Pigmentiphaga litoralis</name>
    <dbReference type="NCBI Taxonomy" id="516702"/>
    <lineage>
        <taxon>Bacteria</taxon>
        <taxon>Pseudomonadati</taxon>
        <taxon>Pseudomonadota</taxon>
        <taxon>Betaproteobacteria</taxon>
        <taxon>Burkholderiales</taxon>
        <taxon>Alcaligenaceae</taxon>
        <taxon>Pigmentiphaga</taxon>
    </lineage>
</organism>
<dbReference type="EMBL" id="JACBYR010000001">
    <property type="protein sequence ID" value="NYE81634.1"/>
    <property type="molecule type" value="Genomic_DNA"/>
</dbReference>
<sequence length="237" mass="26579">MRFSYIVTFRHENDPTARLSSADLEAIRTVVLGTPGLRLAHLFTPESARDYYTDDGPSPLFMMQLKFNELPELEAAVAANGHLQQLADASALPSLAGTHVTQQVMVTRPFPVIDARADAAADTLPCSYLVHYPGQAADLNAWHSYYLSHHPQIMKDFPGIREIEIFSRVDWCDAMPWERVAYMQRNKLVFDSAACLTDALQSDVRHRMRADFEQFPPFTGSNAHFAMATHTVAPGRE</sequence>
<dbReference type="SUPFAM" id="SSF54909">
    <property type="entry name" value="Dimeric alpha+beta barrel"/>
    <property type="match status" value="1"/>
</dbReference>
<dbReference type="Proteomes" id="UP000542125">
    <property type="component" value="Unassembled WGS sequence"/>
</dbReference>